<dbReference type="Proteomes" id="UP000254425">
    <property type="component" value="Chromosome"/>
</dbReference>
<reference evidence="1 2" key="1">
    <citation type="submission" date="2018-07" db="EMBL/GenBank/DDBJ databases">
        <title>Draft genome of the type strain Streptomyces armeniacus ATCC 15676.</title>
        <authorList>
            <person name="Labana P."/>
            <person name="Gosse J.T."/>
            <person name="Boddy C.N."/>
        </authorList>
    </citation>
    <scope>NUCLEOTIDE SEQUENCE [LARGE SCALE GENOMIC DNA]</scope>
    <source>
        <strain evidence="1 2">ATCC 15676</strain>
    </source>
</reference>
<sequence>MPSVESYASGPGGLDTITDCCLAARRSGRFTPGQWSALDAALDRVEHSHQRWKATHHALAARMIGPASGSDYTEGVPYLRQCLDNRLFWRLGELSSRTGG</sequence>
<accession>A0A345XMX6</accession>
<evidence type="ECO:0000313" key="1">
    <source>
        <dbReference type="EMBL" id="AXK32992.1"/>
    </source>
</evidence>
<dbReference type="KEGG" id="sarm:DVA86_10365"/>
<proteinExistence type="predicted"/>
<protein>
    <submittedName>
        <fullName evidence="1">Uncharacterized protein</fullName>
    </submittedName>
</protein>
<dbReference type="Gene3D" id="1.20.58.480">
    <property type="match status" value="1"/>
</dbReference>
<keyword evidence="2" id="KW-1185">Reference proteome</keyword>
<dbReference type="SUPFAM" id="SSF140959">
    <property type="entry name" value="Indolic compounds 2,3-dioxygenase-like"/>
    <property type="match status" value="1"/>
</dbReference>
<evidence type="ECO:0000313" key="2">
    <source>
        <dbReference type="Proteomes" id="UP000254425"/>
    </source>
</evidence>
<dbReference type="GO" id="GO:0019441">
    <property type="term" value="P:L-tryptophan catabolic process to kynurenine"/>
    <property type="evidence" value="ECO:0007669"/>
    <property type="project" value="InterPro"/>
</dbReference>
<dbReference type="GO" id="GO:0020037">
    <property type="term" value="F:heme binding"/>
    <property type="evidence" value="ECO:0007669"/>
    <property type="project" value="InterPro"/>
</dbReference>
<dbReference type="InterPro" id="IPR037217">
    <property type="entry name" value="Trp/Indoleamine_2_3_dOase-like"/>
</dbReference>
<dbReference type="RefSeq" id="WP_208877586.1">
    <property type="nucleotide sequence ID" value="NZ_CP031320.1"/>
</dbReference>
<dbReference type="GO" id="GO:0046872">
    <property type="term" value="F:metal ion binding"/>
    <property type="evidence" value="ECO:0007669"/>
    <property type="project" value="InterPro"/>
</dbReference>
<dbReference type="EMBL" id="CP031320">
    <property type="protein sequence ID" value="AXK32992.1"/>
    <property type="molecule type" value="Genomic_DNA"/>
</dbReference>
<organism evidence="1 2">
    <name type="scientific">Streptomyces armeniacus</name>
    <dbReference type="NCBI Taxonomy" id="83291"/>
    <lineage>
        <taxon>Bacteria</taxon>
        <taxon>Bacillati</taxon>
        <taxon>Actinomycetota</taxon>
        <taxon>Actinomycetes</taxon>
        <taxon>Kitasatosporales</taxon>
        <taxon>Streptomycetaceae</taxon>
        <taxon>Streptomyces</taxon>
    </lineage>
</organism>
<gene>
    <name evidence="1" type="ORF">DVA86_10365</name>
</gene>
<name>A0A345XMX6_9ACTN</name>
<dbReference type="AlphaFoldDB" id="A0A345XMX6"/>